<dbReference type="PROSITE" id="PS00198">
    <property type="entry name" value="4FE4S_FER_1"/>
    <property type="match status" value="1"/>
</dbReference>
<evidence type="ECO:0000256" key="7">
    <source>
        <dbReference type="ARBA" id="ARBA00023004"/>
    </source>
</evidence>
<dbReference type="OrthoDB" id="7950at2157"/>
<evidence type="ECO:0000313" key="12">
    <source>
        <dbReference type="Proteomes" id="UP000198902"/>
    </source>
</evidence>
<dbReference type="Gene3D" id="3.30.70.20">
    <property type="match status" value="1"/>
</dbReference>
<dbReference type="Pfam" id="PF05187">
    <property type="entry name" value="Fer4_ETF_QO"/>
    <property type="match status" value="1"/>
</dbReference>
<sequence>MSTAQPHVPDVSIEDRLYTVKYRDAGESHLGVENPDVCADCTTNECTSVCPAAVWTVDPDGDGVPSIAYENCLECGTCRYGCPYDNVEWSYPKTGGGVVFKQG</sequence>
<evidence type="ECO:0000256" key="4">
    <source>
        <dbReference type="ARBA" id="ARBA00022448"/>
    </source>
</evidence>
<dbReference type="InterPro" id="IPR012206">
    <property type="entry name" value="Fd_FixX"/>
</dbReference>
<dbReference type="PANTHER" id="PTHR43082">
    <property type="entry name" value="FERREDOXIN-LIKE"/>
    <property type="match status" value="1"/>
</dbReference>
<dbReference type="RefSeq" id="WP_004967506.1">
    <property type="nucleotide sequence ID" value="NZ_CABLRR010000001.1"/>
</dbReference>
<dbReference type="PIRSF" id="PIRSF036548">
    <property type="entry name" value="Fdx_FixX"/>
    <property type="match status" value="1"/>
</dbReference>
<protein>
    <recommendedName>
        <fullName evidence="3">Ferredoxin-like protein</fullName>
    </recommendedName>
</protein>
<dbReference type="AlphaFoldDB" id="A0A0D6JM76"/>
<evidence type="ECO:0000259" key="10">
    <source>
        <dbReference type="PROSITE" id="PS51379"/>
    </source>
</evidence>
<dbReference type="InterPro" id="IPR007859">
    <property type="entry name" value="ETF-QO/FixX_C"/>
</dbReference>
<feature type="domain" description="4Fe-4S ferredoxin-type" evidence="10">
    <location>
        <begin position="28"/>
        <end position="60"/>
    </location>
</feature>
<dbReference type="GO" id="GO:0051536">
    <property type="term" value="F:iron-sulfur cluster binding"/>
    <property type="evidence" value="ECO:0007669"/>
    <property type="project" value="UniProtKB-KW"/>
</dbReference>
<keyword evidence="5" id="KW-0479">Metal-binding</keyword>
<keyword evidence="8" id="KW-0411">Iron-sulfur</keyword>
<keyword evidence="7" id="KW-0408">Iron</keyword>
<keyword evidence="6" id="KW-0249">Electron transport</keyword>
<evidence type="ECO:0000256" key="5">
    <source>
        <dbReference type="ARBA" id="ARBA00022723"/>
    </source>
</evidence>
<accession>A0A0D6JM76</accession>
<evidence type="ECO:0000256" key="6">
    <source>
        <dbReference type="ARBA" id="ARBA00022982"/>
    </source>
</evidence>
<comment type="similarity">
    <text evidence="2">To ferredoxins from P.putida and C.tartarivorum, ferredoxin I from A.vinelandii, ferredoxin II from D.desulfuricans.</text>
</comment>
<dbReference type="InterPro" id="IPR017896">
    <property type="entry name" value="4Fe4S_Fe-S-bd"/>
</dbReference>
<feature type="domain" description="4Fe-4S ferredoxin-type" evidence="10">
    <location>
        <begin position="63"/>
        <end position="92"/>
    </location>
</feature>
<dbReference type="Proteomes" id="UP000198902">
    <property type="component" value="Unassembled WGS sequence"/>
</dbReference>
<dbReference type="EMBL" id="CSTE01000001">
    <property type="protein sequence ID" value="CQR48969.1"/>
    <property type="molecule type" value="Genomic_DNA"/>
</dbReference>
<evidence type="ECO:0000256" key="8">
    <source>
        <dbReference type="ARBA" id="ARBA00023014"/>
    </source>
</evidence>
<keyword evidence="4" id="KW-0813">Transport</keyword>
<evidence type="ECO:0000313" key="11">
    <source>
        <dbReference type="EMBL" id="CQR48969.1"/>
    </source>
</evidence>
<dbReference type="PANTHER" id="PTHR43082:SF3">
    <property type="entry name" value="FERREDOXIN-LIKE PROTEIN YDIT"/>
    <property type="match status" value="1"/>
</dbReference>
<dbReference type="InterPro" id="IPR017900">
    <property type="entry name" value="4Fe4S_Fe_S_CS"/>
</dbReference>
<reference evidence="12" key="1">
    <citation type="submission" date="2015-03" db="EMBL/GenBank/DDBJ databases">
        <authorList>
            <person name="Urmite Genomes"/>
        </authorList>
    </citation>
    <scope>NUCLEOTIDE SEQUENCE [LARGE SCALE GENOMIC DNA]</scope>
    <source>
        <strain evidence="12">Arc-Hr</strain>
    </source>
</reference>
<name>A0A0D6JM76_9EURY</name>
<evidence type="ECO:0000256" key="3">
    <source>
        <dbReference type="ARBA" id="ARBA00020378"/>
    </source>
</evidence>
<evidence type="ECO:0000256" key="9">
    <source>
        <dbReference type="ARBA" id="ARBA00023231"/>
    </source>
</evidence>
<organism evidence="11 12">
    <name type="scientific">Haloferax massiliensis</name>
    <dbReference type="NCBI Taxonomy" id="1476858"/>
    <lineage>
        <taxon>Archaea</taxon>
        <taxon>Methanobacteriati</taxon>
        <taxon>Methanobacteriota</taxon>
        <taxon>Stenosarchaea group</taxon>
        <taxon>Halobacteria</taxon>
        <taxon>Halobacteriales</taxon>
        <taxon>Haloferacaceae</taxon>
        <taxon>Haloferax</taxon>
    </lineage>
</organism>
<dbReference type="GO" id="GO:0005506">
    <property type="term" value="F:iron ion binding"/>
    <property type="evidence" value="ECO:0007669"/>
    <property type="project" value="InterPro"/>
</dbReference>
<keyword evidence="9" id="KW-0535">Nitrogen fixation</keyword>
<evidence type="ECO:0000256" key="1">
    <source>
        <dbReference type="ARBA" id="ARBA00003208"/>
    </source>
</evidence>
<proteinExistence type="predicted"/>
<evidence type="ECO:0000256" key="2">
    <source>
        <dbReference type="ARBA" id="ARBA00009192"/>
    </source>
</evidence>
<comment type="function">
    <text evidence="1">Could be a 3Fe-4S cluster-containing protein.</text>
</comment>
<dbReference type="GO" id="GO:0016491">
    <property type="term" value="F:oxidoreductase activity"/>
    <property type="evidence" value="ECO:0007669"/>
    <property type="project" value="UniProtKB-ARBA"/>
</dbReference>
<dbReference type="PROSITE" id="PS51379">
    <property type="entry name" value="4FE4S_FER_2"/>
    <property type="match status" value="2"/>
</dbReference>
<dbReference type="SUPFAM" id="SSF54862">
    <property type="entry name" value="4Fe-4S ferredoxins"/>
    <property type="match status" value="1"/>
</dbReference>
<gene>
    <name evidence="11" type="ORF">BN996_00420</name>
</gene>
<keyword evidence="12" id="KW-1185">Reference proteome</keyword>